<dbReference type="PANTHER" id="PTHR47510:SF3">
    <property type="entry name" value="ENDO_EXONUCLEASE_PHOSPHATASE DOMAIN-CONTAINING PROTEIN"/>
    <property type="match status" value="1"/>
</dbReference>
<dbReference type="SUPFAM" id="SSF56672">
    <property type="entry name" value="DNA/RNA polymerases"/>
    <property type="match status" value="1"/>
</dbReference>
<dbReference type="Pfam" id="PF09004">
    <property type="entry name" value="ALKBH8_N"/>
    <property type="match status" value="1"/>
</dbReference>
<dbReference type="AlphaFoldDB" id="A0A1A8LUL3"/>
<accession>A0A1A8LUL3</accession>
<dbReference type="InterPro" id="IPR000477">
    <property type="entry name" value="RT_dom"/>
</dbReference>
<evidence type="ECO:0000313" key="4">
    <source>
        <dbReference type="EMBL" id="SBR48238.1"/>
    </source>
</evidence>
<dbReference type="GO" id="GO:0016706">
    <property type="term" value="F:2-oxoglutarate-dependent dioxygenase activity"/>
    <property type="evidence" value="ECO:0007669"/>
    <property type="project" value="InterPro"/>
</dbReference>
<evidence type="ECO:0000256" key="2">
    <source>
        <dbReference type="SAM" id="Phobius"/>
    </source>
</evidence>
<gene>
    <name evidence="4" type="primary">Nfu_g_1_025701</name>
</gene>
<feature type="domain" description="Reverse transcriptase" evidence="3">
    <location>
        <begin position="628"/>
        <end position="895"/>
    </location>
</feature>
<keyword evidence="2" id="KW-0812">Transmembrane</keyword>
<dbReference type="Gene3D" id="3.60.10.10">
    <property type="entry name" value="Endonuclease/exonuclease/phosphatase"/>
    <property type="match status" value="1"/>
</dbReference>
<feature type="transmembrane region" description="Helical" evidence="2">
    <location>
        <begin position="52"/>
        <end position="69"/>
    </location>
</feature>
<keyword evidence="2" id="KW-0472">Membrane</keyword>
<reference evidence="4" key="2">
    <citation type="submission" date="2016-06" db="EMBL/GenBank/DDBJ databases">
        <title>The genome of a short-lived fish provides insights into sex chromosome evolution and the genetic control of aging.</title>
        <authorList>
            <person name="Reichwald K."/>
            <person name="Felder M."/>
            <person name="Petzold A."/>
            <person name="Koch P."/>
            <person name="Groth M."/>
            <person name="Platzer M."/>
        </authorList>
    </citation>
    <scope>NUCLEOTIDE SEQUENCE</scope>
    <source>
        <tissue evidence="4">Brain</tissue>
    </source>
</reference>
<organism evidence="4">
    <name type="scientific">Nothobranchius pienaari</name>
    <dbReference type="NCBI Taxonomy" id="704102"/>
    <lineage>
        <taxon>Eukaryota</taxon>
        <taxon>Metazoa</taxon>
        <taxon>Chordata</taxon>
        <taxon>Craniata</taxon>
        <taxon>Vertebrata</taxon>
        <taxon>Euteleostomi</taxon>
        <taxon>Actinopterygii</taxon>
        <taxon>Neopterygii</taxon>
        <taxon>Teleostei</taxon>
        <taxon>Neoteleostei</taxon>
        <taxon>Acanthomorphata</taxon>
        <taxon>Ovalentaria</taxon>
        <taxon>Atherinomorphae</taxon>
        <taxon>Cyprinodontiformes</taxon>
        <taxon>Nothobranchiidae</taxon>
        <taxon>Nothobranchius</taxon>
    </lineage>
</organism>
<feature type="transmembrane region" description="Helical" evidence="2">
    <location>
        <begin position="24"/>
        <end position="45"/>
    </location>
</feature>
<evidence type="ECO:0000256" key="1">
    <source>
        <dbReference type="SAM" id="MobiDB-lite"/>
    </source>
</evidence>
<dbReference type="InterPro" id="IPR036691">
    <property type="entry name" value="Endo/exonu/phosph_ase_sf"/>
</dbReference>
<dbReference type="InterPro" id="IPR015095">
    <property type="entry name" value="AlkB_hom8_N"/>
</dbReference>
<feature type="compositionally biased region" description="Low complexity" evidence="1">
    <location>
        <begin position="550"/>
        <end position="561"/>
    </location>
</feature>
<name>A0A1A8LUL3_9TELE</name>
<dbReference type="PROSITE" id="PS50878">
    <property type="entry name" value="RT_POL"/>
    <property type="match status" value="1"/>
</dbReference>
<feature type="compositionally biased region" description="Polar residues" evidence="1">
    <location>
        <begin position="539"/>
        <end position="549"/>
    </location>
</feature>
<dbReference type="Pfam" id="PF00078">
    <property type="entry name" value="RVT_1"/>
    <property type="match status" value="1"/>
</dbReference>
<feature type="region of interest" description="Disordered" evidence="1">
    <location>
        <begin position="516"/>
        <end position="574"/>
    </location>
</feature>
<proteinExistence type="predicted"/>
<keyword evidence="2" id="KW-1133">Transmembrane helix</keyword>
<evidence type="ECO:0000259" key="3">
    <source>
        <dbReference type="PROSITE" id="PS50878"/>
    </source>
</evidence>
<dbReference type="EMBL" id="HAEF01009303">
    <property type="protein sequence ID" value="SBR48238.1"/>
    <property type="molecule type" value="Transcribed_RNA"/>
</dbReference>
<dbReference type="InterPro" id="IPR043502">
    <property type="entry name" value="DNA/RNA_pol_sf"/>
</dbReference>
<feature type="compositionally biased region" description="Low complexity" evidence="1">
    <location>
        <begin position="528"/>
        <end position="538"/>
    </location>
</feature>
<dbReference type="GO" id="GO:0008168">
    <property type="term" value="F:methyltransferase activity"/>
    <property type="evidence" value="ECO:0007669"/>
    <property type="project" value="InterPro"/>
</dbReference>
<reference evidence="4" key="1">
    <citation type="submission" date="2016-05" db="EMBL/GenBank/DDBJ databases">
        <authorList>
            <person name="Lavstsen T."/>
            <person name="Jespersen J.S."/>
        </authorList>
    </citation>
    <scope>NUCLEOTIDE SEQUENCE</scope>
    <source>
        <tissue evidence="4">Brain</tissue>
    </source>
</reference>
<dbReference type="SUPFAM" id="SSF56219">
    <property type="entry name" value="DNase I-like"/>
    <property type="match status" value="1"/>
</dbReference>
<sequence>MNESFGAAPSWQPVSAALTGPSPFLIYVSVFLCFLFLFFYCGVLLPTMELRILWTIVFFITFFTASLSGESVVGQSPIVYSRDQLLALGASSAMPTAEQANIPREVRRKRRGTRAGIGRRSKVRRYRPAIPSIIMGNVRSLPNKVDELAALTRHQRSYRECGLLCFTESWLTELTPDSHINMDGFHLIRADRTTESGKKRGGGLAVFVNDRWCNSGHLSIKERLCCKDIELLAVSMRPYYLPREFTHVIVIAVYVPPSASTEAACEVLHTVTSRLQTQHPQALFLISGDFNHISLSSTLPTFTQYVTCHTRDNKTSDLLYANTKEAYSSSPLPPLGGSDHNLVHLQPVYKPLVRREPVVKRTVRRWSAGTEGALRDCFRSTVWDNLCSPLEDDLNSITDCITDYMNFCVDNTVPIKKIRCFSNNKPWINPEIKALLKEKKRVFRSGDKQELRVVQKKLKWKIRQGKENYRRKMEEQLQQDNIRGVWNSLKTISGQKPTPQAVGDLGWVNDLNKYFNRFDQPPTPPSASSPLLQSPLSSGTACPSPQEFTPLSFTPPSSQSLLPPPASVDSIIHTPPPKPTLSISAFQVRNELRKIKVHKAAGPDGVSSRLLRCCADELCGILGYLFNLSLSLGKVPQLWKTSCVVPVPKISHPKDLSSYRPVALTSHLMKTLERLVLNHLRPLVRSSLDPLQFAYQPGIGVEDAIIYLLHRALTHLEKPGSTVRIMFFDFSSAFNTIQPRLLKDKLELSGVDHHMSQWILDYLTERPQYVRSQGCVSDTLVCSTGAPQGTVLAPFLFTLYTADFSISSPRCHLQKFSDDSAIVGLITGEDDSEYRQGTLDFVDWCQQNHLLINAGKTKELVVDFRRRRPTTVTPVNIQGVDIEIVDSYRYLGVHLNNKLDWSHNTDALYRKGQSRLYLLRRLRSFGVQGALLKSFYDSVVASVIFYSVVCWSSSLLAAERKRLDKLIRKASSVLGCTLDPVQVVGDRRSLAKITSLMDRVSHPMHVNVAELQSSFSDRLLHPRCMKERFRRSFLPAAVRLYNQNCSQKKQLSASVL</sequence>
<dbReference type="CDD" id="cd01650">
    <property type="entry name" value="RT_nLTR_like"/>
    <property type="match status" value="1"/>
</dbReference>
<protein>
    <recommendedName>
        <fullName evidence="3">Reverse transcriptase domain-containing protein</fullName>
    </recommendedName>
</protein>
<dbReference type="PANTHER" id="PTHR47510">
    <property type="entry name" value="REVERSE TRANSCRIPTASE DOMAIN-CONTAINING PROTEIN"/>
    <property type="match status" value="1"/>
</dbReference>